<reference evidence="1" key="2">
    <citation type="journal article" date="2015" name="Fish Shellfish Immunol.">
        <title>Early steps in the European eel (Anguilla anguilla)-Vibrio vulnificus interaction in the gills: Role of the RtxA13 toxin.</title>
        <authorList>
            <person name="Callol A."/>
            <person name="Pajuelo D."/>
            <person name="Ebbesson L."/>
            <person name="Teles M."/>
            <person name="MacKenzie S."/>
            <person name="Amaro C."/>
        </authorList>
    </citation>
    <scope>NUCLEOTIDE SEQUENCE</scope>
</reference>
<accession>A0A0E9WV82</accession>
<organism evidence="1">
    <name type="scientific">Anguilla anguilla</name>
    <name type="common">European freshwater eel</name>
    <name type="synonym">Muraena anguilla</name>
    <dbReference type="NCBI Taxonomy" id="7936"/>
    <lineage>
        <taxon>Eukaryota</taxon>
        <taxon>Metazoa</taxon>
        <taxon>Chordata</taxon>
        <taxon>Craniata</taxon>
        <taxon>Vertebrata</taxon>
        <taxon>Euteleostomi</taxon>
        <taxon>Actinopterygii</taxon>
        <taxon>Neopterygii</taxon>
        <taxon>Teleostei</taxon>
        <taxon>Anguilliformes</taxon>
        <taxon>Anguillidae</taxon>
        <taxon>Anguilla</taxon>
    </lineage>
</organism>
<reference evidence="1" key="1">
    <citation type="submission" date="2014-11" db="EMBL/GenBank/DDBJ databases">
        <authorList>
            <person name="Amaro Gonzalez C."/>
        </authorList>
    </citation>
    <scope>NUCLEOTIDE SEQUENCE</scope>
</reference>
<dbReference type="AlphaFoldDB" id="A0A0E9WV82"/>
<proteinExistence type="predicted"/>
<protein>
    <submittedName>
        <fullName evidence="1">Uncharacterized protein</fullName>
    </submittedName>
</protein>
<name>A0A0E9WV82_ANGAN</name>
<dbReference type="EMBL" id="GBXM01014248">
    <property type="protein sequence ID" value="JAH94329.1"/>
    <property type="molecule type" value="Transcribed_RNA"/>
</dbReference>
<sequence>MVYLIRSAILVLTQFYLDSDFVPFFASPVKWANARHVSQARVGSHLFFNI</sequence>
<evidence type="ECO:0000313" key="1">
    <source>
        <dbReference type="EMBL" id="JAH94329.1"/>
    </source>
</evidence>